<evidence type="ECO:0000313" key="2">
    <source>
        <dbReference type="EMBL" id="MEC5425184.1"/>
    </source>
</evidence>
<accession>A0ABU6KJZ6</accession>
<reference evidence="2 3" key="1">
    <citation type="journal article" date="2024" name="Int. J. Syst. Evol. Microbiol.">
        <title>Virgibacillus tibetensis sp. nov., isolated from salt lake on the Tibetan Plateau of China.</title>
        <authorList>
            <person name="Phurbu D."/>
            <person name="Liu Z.-X."/>
            <person name="Wang R."/>
            <person name="Zheng Y.-Y."/>
            <person name="Liu H.-C."/>
            <person name="Zhou Y.-G."/>
            <person name="Yu Y.-J."/>
            <person name="Li A.-H."/>
        </authorList>
    </citation>
    <scope>NUCLEOTIDE SEQUENCE [LARGE SCALE GENOMIC DNA]</scope>
    <source>
        <strain evidence="2 3">C22-A2</strain>
    </source>
</reference>
<evidence type="ECO:0000256" key="1">
    <source>
        <dbReference type="SAM" id="Phobius"/>
    </source>
</evidence>
<evidence type="ECO:0000313" key="3">
    <source>
        <dbReference type="Proteomes" id="UP001335737"/>
    </source>
</evidence>
<dbReference type="InterPro" id="IPR005915">
    <property type="entry name" value="Tandem_5TM"/>
</dbReference>
<sequence length="212" mass="24344">MNCEVQRLKDNIRYRILIINGEQYILDMERSFWKIVFPFLFWVLPSTVFKVDDPAIVEQLKEPKREKTGSSVLISLAGIAYLIGILLAPLMEYFNISMTPVASTMLLVLLLILVAVLYLSISHKRKKELYDVVELETLQKDKLWIRPKSIKHIFKVLVVYIWFLGFVLLGSVAYLQTGNIMALIIGTGILFIVSLVSRITVEEGFTTIKFID</sequence>
<keyword evidence="1" id="KW-1133">Transmembrane helix</keyword>
<keyword evidence="3" id="KW-1185">Reference proteome</keyword>
<comment type="caution">
    <text evidence="2">The sequence shown here is derived from an EMBL/GenBank/DDBJ whole genome shotgun (WGS) entry which is preliminary data.</text>
</comment>
<gene>
    <name evidence="2" type="ORF">QGM71_16990</name>
</gene>
<dbReference type="Pfam" id="PF04276">
    <property type="entry name" value="DUF443"/>
    <property type="match status" value="1"/>
</dbReference>
<keyword evidence="1" id="KW-0472">Membrane</keyword>
<dbReference type="EMBL" id="JARZFX010000011">
    <property type="protein sequence ID" value="MEC5425184.1"/>
    <property type="molecule type" value="Genomic_DNA"/>
</dbReference>
<protein>
    <submittedName>
        <fullName evidence="2">DUF443 family protein</fullName>
    </submittedName>
</protein>
<feature type="transmembrane region" description="Helical" evidence="1">
    <location>
        <begin position="180"/>
        <end position="201"/>
    </location>
</feature>
<organism evidence="2 3">
    <name type="scientific">Virgibacillus tibetensis</name>
    <dbReference type="NCBI Taxonomy" id="3042313"/>
    <lineage>
        <taxon>Bacteria</taxon>
        <taxon>Bacillati</taxon>
        <taxon>Bacillota</taxon>
        <taxon>Bacilli</taxon>
        <taxon>Bacillales</taxon>
        <taxon>Bacillaceae</taxon>
        <taxon>Virgibacillus</taxon>
    </lineage>
</organism>
<name>A0ABU6KJZ6_9BACI</name>
<feature type="transmembrane region" description="Helical" evidence="1">
    <location>
        <begin position="153"/>
        <end position="174"/>
    </location>
</feature>
<dbReference type="NCBIfam" id="TIGR01218">
    <property type="entry name" value="Gpos_tandem_5TM"/>
    <property type="match status" value="1"/>
</dbReference>
<feature type="transmembrane region" description="Helical" evidence="1">
    <location>
        <begin position="97"/>
        <end position="119"/>
    </location>
</feature>
<feature type="transmembrane region" description="Helical" evidence="1">
    <location>
        <begin position="72"/>
        <end position="91"/>
    </location>
</feature>
<dbReference type="Proteomes" id="UP001335737">
    <property type="component" value="Unassembled WGS sequence"/>
</dbReference>
<dbReference type="RefSeq" id="WP_327608737.1">
    <property type="nucleotide sequence ID" value="NZ_JARZFX010000011.1"/>
</dbReference>
<proteinExistence type="predicted"/>
<keyword evidence="1" id="KW-0812">Transmembrane</keyword>